<keyword evidence="1" id="KW-0378">Hydrolase</keyword>
<feature type="transmembrane region" description="Helical" evidence="2">
    <location>
        <begin position="12"/>
        <end position="30"/>
    </location>
</feature>
<dbReference type="InterPro" id="IPR050695">
    <property type="entry name" value="N-acetylmuramoyl_amidase_3"/>
</dbReference>
<dbReference type="EMBL" id="JACOQI010000002">
    <property type="protein sequence ID" value="MBC5769211.1"/>
    <property type="molecule type" value="Genomic_DNA"/>
</dbReference>
<dbReference type="SMART" id="SM00646">
    <property type="entry name" value="Ami_3"/>
    <property type="match status" value="1"/>
</dbReference>
<keyword evidence="2" id="KW-0472">Membrane</keyword>
<organism evidence="4 5">
    <name type="scientific">Dysosmobacter segnis</name>
    <dbReference type="NCBI Taxonomy" id="2763042"/>
    <lineage>
        <taxon>Bacteria</taxon>
        <taxon>Bacillati</taxon>
        <taxon>Bacillota</taxon>
        <taxon>Clostridia</taxon>
        <taxon>Eubacteriales</taxon>
        <taxon>Oscillospiraceae</taxon>
        <taxon>Dysosmobacter</taxon>
    </lineage>
</organism>
<dbReference type="PANTHER" id="PTHR30404:SF0">
    <property type="entry name" value="N-ACETYLMURAMOYL-L-ALANINE AMIDASE AMIC"/>
    <property type="match status" value="1"/>
</dbReference>
<keyword evidence="5" id="KW-1185">Reference proteome</keyword>
<evidence type="ECO:0000313" key="4">
    <source>
        <dbReference type="EMBL" id="MBC5769211.1"/>
    </source>
</evidence>
<dbReference type="Gene3D" id="3.40.630.40">
    <property type="entry name" value="Zn-dependent exopeptidases"/>
    <property type="match status" value="1"/>
</dbReference>
<dbReference type="CDD" id="cd02696">
    <property type="entry name" value="MurNAc-LAA"/>
    <property type="match status" value="1"/>
</dbReference>
<keyword evidence="2" id="KW-1133">Transmembrane helix</keyword>
<dbReference type="GO" id="GO:0009253">
    <property type="term" value="P:peptidoglycan catabolic process"/>
    <property type="evidence" value="ECO:0007669"/>
    <property type="project" value="InterPro"/>
</dbReference>
<dbReference type="GO" id="GO:0008745">
    <property type="term" value="F:N-acetylmuramoyl-L-alanine amidase activity"/>
    <property type="evidence" value="ECO:0007669"/>
    <property type="project" value="InterPro"/>
</dbReference>
<evidence type="ECO:0000256" key="1">
    <source>
        <dbReference type="ARBA" id="ARBA00022801"/>
    </source>
</evidence>
<proteinExistence type="predicted"/>
<dbReference type="Proteomes" id="UP000620327">
    <property type="component" value="Unassembled WGS sequence"/>
</dbReference>
<accession>A0A923MGH9</accession>
<evidence type="ECO:0000313" key="5">
    <source>
        <dbReference type="Proteomes" id="UP000620327"/>
    </source>
</evidence>
<dbReference type="AlphaFoldDB" id="A0A923MGH9"/>
<dbReference type="RefSeq" id="WP_187013597.1">
    <property type="nucleotide sequence ID" value="NZ_JACOQI010000002.1"/>
</dbReference>
<evidence type="ECO:0000256" key="2">
    <source>
        <dbReference type="SAM" id="Phobius"/>
    </source>
</evidence>
<dbReference type="GO" id="GO:0030288">
    <property type="term" value="C:outer membrane-bounded periplasmic space"/>
    <property type="evidence" value="ECO:0007669"/>
    <property type="project" value="TreeGrafter"/>
</dbReference>
<dbReference type="SUPFAM" id="SSF53187">
    <property type="entry name" value="Zn-dependent exopeptidases"/>
    <property type="match status" value="1"/>
</dbReference>
<sequence length="244" mass="26681">MILLIRKRTLLYTWLAVCMIGLSAIFLAGSRRAFTPTGAMGQGSRVQTVVIDPGHGGQDGGAVAGDGTEESRINLAISLQLEQLLRFAGVRTELTRREDVMVCDPGLETMRQRKVSDLHNRASFVNGIPNAVLLSIHQNSLPSSPVTHGAQTFWNRQEGAEALARTLQAGLNPVVNTHRAKEPKPIPDSIYLMNHVDAPAVLVECGFLSNREEAARLQQEDYQKTLAAVIAAGYLRWMAGEDRK</sequence>
<comment type="caution">
    <text evidence="4">The sequence shown here is derived from an EMBL/GenBank/DDBJ whole genome shotgun (WGS) entry which is preliminary data.</text>
</comment>
<dbReference type="Pfam" id="PF01520">
    <property type="entry name" value="Amidase_3"/>
    <property type="match status" value="1"/>
</dbReference>
<name>A0A923MGH9_9FIRM</name>
<feature type="domain" description="MurNAc-LAA" evidence="3">
    <location>
        <begin position="129"/>
        <end position="235"/>
    </location>
</feature>
<protein>
    <submittedName>
        <fullName evidence="4">N-acetylmuramoyl-L-alanine amidase</fullName>
    </submittedName>
</protein>
<gene>
    <name evidence="4" type="ORF">H8Z83_02485</name>
</gene>
<keyword evidence="2" id="KW-0812">Transmembrane</keyword>
<evidence type="ECO:0000259" key="3">
    <source>
        <dbReference type="SMART" id="SM00646"/>
    </source>
</evidence>
<reference evidence="4" key="1">
    <citation type="submission" date="2020-08" db="EMBL/GenBank/DDBJ databases">
        <title>Genome public.</title>
        <authorList>
            <person name="Liu C."/>
            <person name="Sun Q."/>
        </authorList>
    </citation>
    <scope>NUCLEOTIDE SEQUENCE</scope>
    <source>
        <strain evidence="4">BX15</strain>
    </source>
</reference>
<dbReference type="InterPro" id="IPR002508">
    <property type="entry name" value="MurNAc-LAA_cat"/>
</dbReference>
<dbReference type="PANTHER" id="PTHR30404">
    <property type="entry name" value="N-ACETYLMURAMOYL-L-ALANINE AMIDASE"/>
    <property type="match status" value="1"/>
</dbReference>